<keyword evidence="1" id="KW-1133">Transmembrane helix</keyword>
<dbReference type="Proteomes" id="UP000236161">
    <property type="component" value="Unassembled WGS sequence"/>
</dbReference>
<evidence type="ECO:0000313" key="2">
    <source>
        <dbReference type="EMBL" id="PKA46868.1"/>
    </source>
</evidence>
<dbReference type="EMBL" id="KZ453894">
    <property type="protein sequence ID" value="PKA46868.1"/>
    <property type="molecule type" value="Genomic_DNA"/>
</dbReference>
<name>A0A2H9ZUA6_9ASPA</name>
<reference evidence="2 3" key="1">
    <citation type="journal article" date="2017" name="Nature">
        <title>The Apostasia genome and the evolution of orchids.</title>
        <authorList>
            <person name="Zhang G.Q."/>
            <person name="Liu K.W."/>
            <person name="Li Z."/>
            <person name="Lohaus R."/>
            <person name="Hsiao Y.Y."/>
            <person name="Niu S.C."/>
            <person name="Wang J.Y."/>
            <person name="Lin Y.C."/>
            <person name="Xu Q."/>
            <person name="Chen L.J."/>
            <person name="Yoshida K."/>
            <person name="Fujiwara S."/>
            <person name="Wang Z.W."/>
            <person name="Zhang Y.Q."/>
            <person name="Mitsuda N."/>
            <person name="Wang M."/>
            <person name="Liu G.H."/>
            <person name="Pecoraro L."/>
            <person name="Huang H.X."/>
            <person name="Xiao X.J."/>
            <person name="Lin M."/>
            <person name="Wu X.Y."/>
            <person name="Wu W.L."/>
            <person name="Chen Y.Y."/>
            <person name="Chang S.B."/>
            <person name="Sakamoto S."/>
            <person name="Ohme-Takagi M."/>
            <person name="Yagi M."/>
            <person name="Zeng S.J."/>
            <person name="Shen C.Y."/>
            <person name="Yeh C.M."/>
            <person name="Luo Y.B."/>
            <person name="Tsai W.C."/>
            <person name="Van de Peer Y."/>
            <person name="Liu Z.J."/>
        </authorList>
    </citation>
    <scope>NUCLEOTIDE SEQUENCE [LARGE SCALE GENOMIC DNA]</scope>
    <source>
        <strain evidence="3">cv. Shenzhen</strain>
        <tissue evidence="2">Stem</tissue>
    </source>
</reference>
<proteinExistence type="predicted"/>
<gene>
    <name evidence="2" type="ORF">AXF42_Ash015762</name>
</gene>
<protein>
    <submittedName>
        <fullName evidence="2">Uncharacterized protein</fullName>
    </submittedName>
</protein>
<keyword evidence="3" id="KW-1185">Reference proteome</keyword>
<keyword evidence="1" id="KW-0812">Transmembrane</keyword>
<feature type="transmembrane region" description="Helical" evidence="1">
    <location>
        <begin position="111"/>
        <end position="132"/>
    </location>
</feature>
<accession>A0A2H9ZUA6</accession>
<dbReference type="AlphaFoldDB" id="A0A2H9ZUA6"/>
<sequence>MVAAPASPSQMVVVPASPSQMVAVIRSGAPASSVATKSNRFRAFLGTSVTSSRLVGNFHFIFLFYKTGRGRFLDGSFFLPVLELSKLSSSVGLRRWRGIGSGTQRGCRIPFGALAFLIFVFLPKFITALCLLN</sequence>
<keyword evidence="1" id="KW-0472">Membrane</keyword>
<evidence type="ECO:0000256" key="1">
    <source>
        <dbReference type="SAM" id="Phobius"/>
    </source>
</evidence>
<organism evidence="2 3">
    <name type="scientific">Apostasia shenzhenica</name>
    <dbReference type="NCBI Taxonomy" id="1088818"/>
    <lineage>
        <taxon>Eukaryota</taxon>
        <taxon>Viridiplantae</taxon>
        <taxon>Streptophyta</taxon>
        <taxon>Embryophyta</taxon>
        <taxon>Tracheophyta</taxon>
        <taxon>Spermatophyta</taxon>
        <taxon>Magnoliopsida</taxon>
        <taxon>Liliopsida</taxon>
        <taxon>Asparagales</taxon>
        <taxon>Orchidaceae</taxon>
        <taxon>Apostasioideae</taxon>
        <taxon>Apostasia</taxon>
    </lineage>
</organism>
<evidence type="ECO:0000313" key="3">
    <source>
        <dbReference type="Proteomes" id="UP000236161"/>
    </source>
</evidence>